<organism evidence="2 4">
    <name type="scientific">Synechococcus phage ACG-2014j</name>
    <dbReference type="NCBI Taxonomy" id="1493514"/>
    <lineage>
        <taxon>Viruses</taxon>
        <taxon>Duplodnaviria</taxon>
        <taxon>Heunggongvirae</taxon>
        <taxon>Uroviricota</taxon>
        <taxon>Caudoviricetes</taxon>
        <taxon>Pantevenvirales</taxon>
        <taxon>Kyanoviridae</taxon>
        <taxon>Potamoivirus</taxon>
        <taxon>Potamoivirus tusconj</taxon>
    </lineage>
</organism>
<gene>
    <name evidence="1" type="ORF">Syn7803US103_143</name>
    <name evidence="2" type="ORF">Syn7803US23_137</name>
</gene>
<dbReference type="Proteomes" id="UP000033008">
    <property type="component" value="Segment"/>
</dbReference>
<dbReference type="RefSeq" id="YP_009134125.1">
    <property type="nucleotide sequence ID" value="NC_026926.1"/>
</dbReference>
<evidence type="ECO:0000313" key="4">
    <source>
        <dbReference type="Proteomes" id="UP000185285"/>
    </source>
</evidence>
<keyword evidence="4" id="KW-1185">Reference proteome</keyword>
<keyword evidence="2" id="KW-0255">Endonuclease</keyword>
<dbReference type="Gene3D" id="2.60.120.620">
    <property type="entry name" value="q2cbj1_9rhob like domain"/>
    <property type="match status" value="1"/>
</dbReference>
<evidence type="ECO:0000313" key="2">
    <source>
        <dbReference type="EMBL" id="AIX28481.1"/>
    </source>
</evidence>
<dbReference type="Proteomes" id="UP000185285">
    <property type="component" value="Segment"/>
</dbReference>
<accession>A0A0E3FJ88</accession>
<protein>
    <submittedName>
        <fullName evidence="2">DNA endonuclease V</fullName>
    </submittedName>
</protein>
<reference evidence="3 4" key="1">
    <citation type="submission" date="2013-12" db="EMBL/GenBank/DDBJ databases">
        <title>Ecological redundancy of diverse viral populations within a natural community.</title>
        <authorList>
            <person name="Gregory A.C."/>
            <person name="LaButti K."/>
            <person name="Copeland A."/>
            <person name="Woyke T."/>
            <person name="Sullivan M.B."/>
        </authorList>
    </citation>
    <scope>NUCLEOTIDE SEQUENCE [LARGE SCALE GENOMIC DNA]</scope>
    <source>
        <strain evidence="1">Syn7803US103</strain>
        <strain evidence="2">Syn7803US23</strain>
    </source>
</reference>
<dbReference type="GO" id="GO:0004519">
    <property type="term" value="F:endonuclease activity"/>
    <property type="evidence" value="ECO:0007669"/>
    <property type="project" value="UniProtKB-KW"/>
</dbReference>
<keyword evidence="2" id="KW-0378">Hydrolase</keyword>
<dbReference type="EMBL" id="KJ019089">
    <property type="protein sequence ID" value="AIX28481.1"/>
    <property type="molecule type" value="Genomic_DNA"/>
</dbReference>
<sequence>MIEVYDNFLPQPYFDSLRDLLTSPNFAWNFFPNITAMKELSDDNSYGFSFTIFNSIQKYSIQETKESWITLPALFSIQEKVKCKTIVRARYDLTTYNPSNYRHPYHIDMNHHSFVSAILYMNESDGNTLIYDKKVVNANDIDYTKNYEIKKSIDPLPNRLLVFDGNYVHTGHSPSKHKSRILLNSVYTN</sequence>
<dbReference type="GeneID" id="24171321"/>
<dbReference type="OrthoDB" id="21502at10239"/>
<proteinExistence type="predicted"/>
<dbReference type="EMBL" id="KJ019069">
    <property type="protein sequence ID" value="AIX24038.1"/>
    <property type="molecule type" value="Genomic_DNA"/>
</dbReference>
<dbReference type="KEGG" id="vg:24171321"/>
<evidence type="ECO:0000313" key="1">
    <source>
        <dbReference type="EMBL" id="AIX24038.1"/>
    </source>
</evidence>
<keyword evidence="2" id="KW-0540">Nuclease</keyword>
<evidence type="ECO:0000313" key="3">
    <source>
        <dbReference type="Proteomes" id="UP000033008"/>
    </source>
</evidence>
<name>A0A0E3FJ88_9CAUD</name>